<accession>A0A498J3B8</accession>
<proteinExistence type="predicted"/>
<evidence type="ECO:0000313" key="3">
    <source>
        <dbReference type="Proteomes" id="UP000290289"/>
    </source>
</evidence>
<feature type="region of interest" description="Disordered" evidence="1">
    <location>
        <begin position="81"/>
        <end position="122"/>
    </location>
</feature>
<dbReference type="AlphaFoldDB" id="A0A498J3B8"/>
<organism evidence="2 3">
    <name type="scientific">Malus domestica</name>
    <name type="common">Apple</name>
    <name type="synonym">Pyrus malus</name>
    <dbReference type="NCBI Taxonomy" id="3750"/>
    <lineage>
        <taxon>Eukaryota</taxon>
        <taxon>Viridiplantae</taxon>
        <taxon>Streptophyta</taxon>
        <taxon>Embryophyta</taxon>
        <taxon>Tracheophyta</taxon>
        <taxon>Spermatophyta</taxon>
        <taxon>Magnoliopsida</taxon>
        <taxon>eudicotyledons</taxon>
        <taxon>Gunneridae</taxon>
        <taxon>Pentapetalae</taxon>
        <taxon>rosids</taxon>
        <taxon>fabids</taxon>
        <taxon>Rosales</taxon>
        <taxon>Rosaceae</taxon>
        <taxon>Amygdaloideae</taxon>
        <taxon>Maleae</taxon>
        <taxon>Malus</taxon>
    </lineage>
</organism>
<dbReference type="Proteomes" id="UP000290289">
    <property type="component" value="Chromosome 9"/>
</dbReference>
<reference evidence="2 3" key="1">
    <citation type="submission" date="2018-10" db="EMBL/GenBank/DDBJ databases">
        <title>A high-quality apple genome assembly.</title>
        <authorList>
            <person name="Hu J."/>
        </authorList>
    </citation>
    <scope>NUCLEOTIDE SEQUENCE [LARGE SCALE GENOMIC DNA]</scope>
    <source>
        <strain evidence="3">cv. HFTH1</strain>
        <tissue evidence="2">Young leaf</tissue>
    </source>
</reference>
<dbReference type="EMBL" id="RDQH01000335">
    <property type="protein sequence ID" value="RXH89155.1"/>
    <property type="molecule type" value="Genomic_DNA"/>
</dbReference>
<keyword evidence="3" id="KW-1185">Reference proteome</keyword>
<protein>
    <submittedName>
        <fullName evidence="2">Uncharacterized protein</fullName>
    </submittedName>
</protein>
<evidence type="ECO:0000313" key="2">
    <source>
        <dbReference type="EMBL" id="RXH89155.1"/>
    </source>
</evidence>
<name>A0A498J3B8_MALDO</name>
<evidence type="ECO:0000256" key="1">
    <source>
        <dbReference type="SAM" id="MobiDB-lite"/>
    </source>
</evidence>
<comment type="caution">
    <text evidence="2">The sequence shown here is derived from an EMBL/GenBank/DDBJ whole genome shotgun (WGS) entry which is preliminary data.</text>
</comment>
<sequence length="122" mass="13131">MGAASVANAIACRDGDHNNKENIPPTPTPIPLSATAKAMLTNAVSEDSKKCNKMRLRRRRMRKPLADITNLYVCTNSVQLPSRTSLSLSSSSVSTPASISTKRKSLLPVASSNSKSLRMGFR</sequence>
<gene>
    <name evidence="2" type="ORF">DVH24_006133</name>
</gene>
<feature type="compositionally biased region" description="Low complexity" evidence="1">
    <location>
        <begin position="81"/>
        <end position="100"/>
    </location>
</feature>